<name>X0ZY45_9ZZZZ</name>
<evidence type="ECO:0000259" key="4">
    <source>
        <dbReference type="SMART" id="SM00470"/>
    </source>
</evidence>
<protein>
    <recommendedName>
        <fullName evidence="4">ParB-like N-terminal domain-containing protein</fullName>
    </recommendedName>
</protein>
<reference evidence="5" key="1">
    <citation type="journal article" date="2014" name="Front. Microbiol.">
        <title>High frequency of phylogenetically diverse reductive dehalogenase-homologous genes in deep subseafloor sedimentary metagenomes.</title>
        <authorList>
            <person name="Kawai M."/>
            <person name="Futagami T."/>
            <person name="Toyoda A."/>
            <person name="Takaki Y."/>
            <person name="Nishi S."/>
            <person name="Hori S."/>
            <person name="Arai W."/>
            <person name="Tsubouchi T."/>
            <person name="Morono Y."/>
            <person name="Uchiyama I."/>
            <person name="Ito T."/>
            <person name="Fujiyama A."/>
            <person name="Inagaki F."/>
            <person name="Takami H."/>
        </authorList>
    </citation>
    <scope>NUCLEOTIDE SEQUENCE</scope>
    <source>
        <strain evidence="5">Expedition CK06-06</strain>
    </source>
</reference>
<dbReference type="SUPFAM" id="SSF110849">
    <property type="entry name" value="ParB/Sulfiredoxin"/>
    <property type="match status" value="1"/>
</dbReference>
<dbReference type="Pfam" id="PF17762">
    <property type="entry name" value="HTH_ParB"/>
    <property type="match status" value="1"/>
</dbReference>
<dbReference type="InterPro" id="IPR003115">
    <property type="entry name" value="ParB_N"/>
</dbReference>
<dbReference type="Gene3D" id="1.10.10.2830">
    <property type="match status" value="1"/>
</dbReference>
<dbReference type="GO" id="GO:0003677">
    <property type="term" value="F:DNA binding"/>
    <property type="evidence" value="ECO:0007669"/>
    <property type="project" value="UniProtKB-KW"/>
</dbReference>
<proteinExistence type="inferred from homology"/>
<comment type="caution">
    <text evidence="5">The sequence shown here is derived from an EMBL/GenBank/DDBJ whole genome shotgun (WGS) entry which is preliminary data.</text>
</comment>
<dbReference type="InterPro" id="IPR050336">
    <property type="entry name" value="Chromosome_partition/occlusion"/>
</dbReference>
<sequence length="246" mass="27632">MAVKKPELKQIAIDKLSRGKYQPRREFDLVSLQELAESIESAGLIQPIVVRPNNNDYEIVAGERRWRAAQLIGLESVPCLINYYSDEQAAAVTTIENINRVDLNPIEEAKAYQRIIDDFGYIHEEIAAVVGKSRAKITNCLRLLKLDPKVQTYLIEKKISEGHGKILVSLPRPLQLALANKAIARGWNVRNMELAAKQAQADSTQAIHRSDPNVKALESALTQHVGCKVKIDYDEDKGQVKIDFHN</sequence>
<dbReference type="Pfam" id="PF02195">
    <property type="entry name" value="ParB_N"/>
    <property type="match status" value="1"/>
</dbReference>
<dbReference type="InterPro" id="IPR036086">
    <property type="entry name" value="ParB/Sulfiredoxin_sf"/>
</dbReference>
<feature type="domain" description="ParB-like N-terminal" evidence="4">
    <location>
        <begin position="9"/>
        <end position="98"/>
    </location>
</feature>
<evidence type="ECO:0000256" key="2">
    <source>
        <dbReference type="ARBA" id="ARBA00022829"/>
    </source>
</evidence>
<evidence type="ECO:0000256" key="3">
    <source>
        <dbReference type="ARBA" id="ARBA00023125"/>
    </source>
</evidence>
<dbReference type="InterPro" id="IPR057240">
    <property type="entry name" value="ParB_dimer_C"/>
</dbReference>
<dbReference type="GO" id="GO:0005694">
    <property type="term" value="C:chromosome"/>
    <property type="evidence" value="ECO:0007669"/>
    <property type="project" value="TreeGrafter"/>
</dbReference>
<dbReference type="EMBL" id="BART01009251">
    <property type="protein sequence ID" value="GAG65398.1"/>
    <property type="molecule type" value="Genomic_DNA"/>
</dbReference>
<dbReference type="Gene3D" id="3.90.1530.30">
    <property type="match status" value="1"/>
</dbReference>
<dbReference type="NCBIfam" id="TIGR00180">
    <property type="entry name" value="parB_part"/>
    <property type="match status" value="1"/>
</dbReference>
<dbReference type="AlphaFoldDB" id="X0ZY45"/>
<dbReference type="GO" id="GO:0007059">
    <property type="term" value="P:chromosome segregation"/>
    <property type="evidence" value="ECO:0007669"/>
    <property type="project" value="UniProtKB-KW"/>
</dbReference>
<gene>
    <name evidence="5" type="ORF">S01H4_20556</name>
</gene>
<keyword evidence="3" id="KW-0238">DNA-binding</keyword>
<dbReference type="Pfam" id="PF23552">
    <property type="entry name" value="ParB_C"/>
    <property type="match status" value="1"/>
</dbReference>
<dbReference type="PANTHER" id="PTHR33375">
    <property type="entry name" value="CHROMOSOME-PARTITIONING PROTEIN PARB-RELATED"/>
    <property type="match status" value="1"/>
</dbReference>
<dbReference type="InterPro" id="IPR041468">
    <property type="entry name" value="HTH_ParB/Spo0J"/>
</dbReference>
<dbReference type="InterPro" id="IPR004437">
    <property type="entry name" value="ParB/RepB/Spo0J"/>
</dbReference>
<comment type="similarity">
    <text evidence="1">Belongs to the ParB family.</text>
</comment>
<keyword evidence="2" id="KW-0159">Chromosome partition</keyword>
<accession>X0ZY45</accession>
<dbReference type="PANTHER" id="PTHR33375:SF1">
    <property type="entry name" value="CHROMOSOME-PARTITIONING PROTEIN PARB-RELATED"/>
    <property type="match status" value="1"/>
</dbReference>
<organism evidence="5">
    <name type="scientific">marine sediment metagenome</name>
    <dbReference type="NCBI Taxonomy" id="412755"/>
    <lineage>
        <taxon>unclassified sequences</taxon>
        <taxon>metagenomes</taxon>
        <taxon>ecological metagenomes</taxon>
    </lineage>
</organism>
<evidence type="ECO:0000256" key="1">
    <source>
        <dbReference type="ARBA" id="ARBA00006295"/>
    </source>
</evidence>
<dbReference type="SMART" id="SM00470">
    <property type="entry name" value="ParB"/>
    <property type="match status" value="1"/>
</dbReference>
<dbReference type="FunFam" id="1.10.10.2830:FF:000001">
    <property type="entry name" value="Chromosome partitioning protein ParB"/>
    <property type="match status" value="1"/>
</dbReference>
<dbReference type="FunFam" id="3.90.1530.30:FF:000001">
    <property type="entry name" value="Chromosome partitioning protein ParB"/>
    <property type="match status" value="1"/>
</dbReference>
<evidence type="ECO:0000313" key="5">
    <source>
        <dbReference type="EMBL" id="GAG65398.1"/>
    </source>
</evidence>
<dbReference type="CDD" id="cd16393">
    <property type="entry name" value="SPO0J_N"/>
    <property type="match status" value="1"/>
</dbReference>